<organism evidence="9 10">
    <name type="scientific">Hafnia alvei FB1</name>
    <dbReference type="NCBI Taxonomy" id="1453496"/>
    <lineage>
        <taxon>Bacteria</taxon>
        <taxon>Pseudomonadati</taxon>
        <taxon>Pseudomonadota</taxon>
        <taxon>Gammaproteobacteria</taxon>
        <taxon>Enterobacterales</taxon>
        <taxon>Hafniaceae</taxon>
        <taxon>Hafnia</taxon>
    </lineage>
</organism>
<dbReference type="CDD" id="cd05564">
    <property type="entry name" value="PTS_IIB_chitobiose_lichenan"/>
    <property type="match status" value="1"/>
</dbReference>
<dbReference type="Proteomes" id="UP000029986">
    <property type="component" value="Chromosome"/>
</dbReference>
<evidence type="ECO:0000256" key="5">
    <source>
        <dbReference type="ARBA" id="ARBA00022683"/>
    </source>
</evidence>
<dbReference type="GO" id="GO:0016301">
    <property type="term" value="F:kinase activity"/>
    <property type="evidence" value="ECO:0007669"/>
    <property type="project" value="UniProtKB-KW"/>
</dbReference>
<dbReference type="InterPro" id="IPR051819">
    <property type="entry name" value="PTS_sugar-specific_EIIB"/>
</dbReference>
<dbReference type="InterPro" id="IPR003501">
    <property type="entry name" value="PTS_EIIB_2/3"/>
</dbReference>
<dbReference type="Gene3D" id="3.40.50.2300">
    <property type="match status" value="1"/>
</dbReference>
<evidence type="ECO:0000256" key="3">
    <source>
        <dbReference type="ARBA" id="ARBA00022597"/>
    </source>
</evidence>
<accession>A0A097R2S7</accession>
<evidence type="ECO:0000256" key="2">
    <source>
        <dbReference type="ARBA" id="ARBA00022553"/>
    </source>
</evidence>
<dbReference type="OrthoDB" id="9808134at2"/>
<evidence type="ECO:0000259" key="8">
    <source>
        <dbReference type="PROSITE" id="PS51100"/>
    </source>
</evidence>
<keyword evidence="10" id="KW-1185">Reference proteome</keyword>
<reference evidence="9 10" key="1">
    <citation type="journal article" date="2014" name="Gut Pathog.">
        <title>Gene clusters of Hafnia alvei strain FB1 important in survival and pathogenesis: a draft genome perspective.</title>
        <authorList>
            <person name="Tan J.Y."/>
            <person name="Yin W.F."/>
            <person name="Chan K.G."/>
        </authorList>
    </citation>
    <scope>NUCLEOTIDE SEQUENCE [LARGE SCALE GENOMIC DNA]</scope>
    <source>
        <strain evidence="9 10">FB1</strain>
    </source>
</reference>
<evidence type="ECO:0000256" key="6">
    <source>
        <dbReference type="ARBA" id="ARBA00022777"/>
    </source>
</evidence>
<feature type="modified residue" description="Phosphocysteine; by EIIA" evidence="7">
    <location>
        <position position="8"/>
    </location>
</feature>
<dbReference type="EMBL" id="CP009706">
    <property type="protein sequence ID" value="AIU73023.1"/>
    <property type="molecule type" value="Genomic_DNA"/>
</dbReference>
<evidence type="ECO:0000313" key="9">
    <source>
        <dbReference type="EMBL" id="AIU73023.1"/>
    </source>
</evidence>
<dbReference type="Pfam" id="PF02302">
    <property type="entry name" value="PTS_IIB"/>
    <property type="match status" value="1"/>
</dbReference>
<protein>
    <submittedName>
        <fullName evidence="9">Cytochrome C biogenesis protein CcmE</fullName>
    </submittedName>
</protein>
<dbReference type="PATRIC" id="fig|1453496.5.peg.2417"/>
<dbReference type="PROSITE" id="PS51100">
    <property type="entry name" value="PTS_EIIB_TYPE_3"/>
    <property type="match status" value="1"/>
</dbReference>
<proteinExistence type="predicted"/>
<keyword evidence="6" id="KW-0418">Kinase</keyword>
<evidence type="ECO:0000313" key="10">
    <source>
        <dbReference type="Proteomes" id="UP000029986"/>
    </source>
</evidence>
<feature type="domain" description="PTS EIIB type-3" evidence="8">
    <location>
        <begin position="1"/>
        <end position="103"/>
    </location>
</feature>
<evidence type="ECO:0000256" key="7">
    <source>
        <dbReference type="PROSITE-ProRule" id="PRU00423"/>
    </source>
</evidence>
<dbReference type="eggNOG" id="COG1440">
    <property type="taxonomic scope" value="Bacteria"/>
</dbReference>
<dbReference type="AlphaFoldDB" id="A0A097R2S7"/>
<dbReference type="RefSeq" id="WP_025796812.1">
    <property type="nucleotide sequence ID" value="NZ_CP009706.1"/>
</dbReference>
<dbReference type="GO" id="GO:0009401">
    <property type="term" value="P:phosphoenolpyruvate-dependent sugar phosphotransferase system"/>
    <property type="evidence" value="ECO:0007669"/>
    <property type="project" value="UniProtKB-KW"/>
</dbReference>
<keyword evidence="4" id="KW-0808">Transferase</keyword>
<keyword evidence="5" id="KW-0598">Phosphotransferase system</keyword>
<sequence>MKKILLVCDLGMSTSLMVKKMLESAKARGIDAEICAKSVRDYKTCAADFDVALLGPQIRYKLPECEKIAQEHGKKIACIDMMAYGTMKGDKVLDQALALIEEV</sequence>
<evidence type="ECO:0000256" key="1">
    <source>
        <dbReference type="ARBA" id="ARBA00022448"/>
    </source>
</evidence>
<evidence type="ECO:0000256" key="4">
    <source>
        <dbReference type="ARBA" id="ARBA00022679"/>
    </source>
</evidence>
<dbReference type="InterPro" id="IPR013012">
    <property type="entry name" value="PTS_EIIB_3"/>
</dbReference>
<dbReference type="PANTHER" id="PTHR34581:SF2">
    <property type="entry name" value="PTS SYSTEM N,N'-DIACETYLCHITOBIOSE-SPECIFIC EIIB COMPONENT"/>
    <property type="match status" value="1"/>
</dbReference>
<dbReference type="HOGENOM" id="CLU_147323_2_1_6"/>
<dbReference type="KEGG" id="hav:AT03_11925"/>
<dbReference type="SUPFAM" id="SSF52794">
    <property type="entry name" value="PTS system IIB component-like"/>
    <property type="match status" value="1"/>
</dbReference>
<keyword evidence="2" id="KW-0597">Phosphoprotein</keyword>
<keyword evidence="1" id="KW-0813">Transport</keyword>
<gene>
    <name evidence="9" type="ORF">AT03_11925</name>
</gene>
<dbReference type="InterPro" id="IPR036095">
    <property type="entry name" value="PTS_EIIB-like_sf"/>
</dbReference>
<dbReference type="PANTHER" id="PTHR34581">
    <property type="entry name" value="PTS SYSTEM N,N'-DIACETYLCHITOBIOSE-SPECIFIC EIIB COMPONENT"/>
    <property type="match status" value="1"/>
</dbReference>
<name>A0A097R2S7_HAFAL</name>
<dbReference type="GO" id="GO:0008982">
    <property type="term" value="F:protein-N(PI)-phosphohistidine-sugar phosphotransferase activity"/>
    <property type="evidence" value="ECO:0007669"/>
    <property type="project" value="InterPro"/>
</dbReference>
<keyword evidence="3" id="KW-0762">Sugar transport</keyword>